<dbReference type="InterPro" id="IPR010297">
    <property type="entry name" value="DUF900_hydrolase"/>
</dbReference>
<reference evidence="2 3" key="1">
    <citation type="submission" date="2018-07" db="EMBL/GenBank/DDBJ databases">
        <title>Genomic Encyclopedia of Type Strains, Phase IV (KMG-IV): sequencing the most valuable type-strain genomes for metagenomic binning, comparative biology and taxonomic classification.</title>
        <authorList>
            <person name="Goeker M."/>
        </authorList>
    </citation>
    <scope>NUCLEOTIDE SEQUENCE [LARGE SCALE GENOMIC DNA]</scope>
    <source>
        <strain evidence="2 3">DSM 44290</strain>
    </source>
</reference>
<comment type="caution">
    <text evidence="2">The sequence shown here is derived from an EMBL/GenBank/DDBJ whole genome shotgun (WGS) entry which is preliminary data.</text>
</comment>
<keyword evidence="3" id="KW-1185">Reference proteome</keyword>
<dbReference type="InterPro" id="IPR029058">
    <property type="entry name" value="AB_hydrolase_fold"/>
</dbReference>
<evidence type="ECO:0000313" key="3">
    <source>
        <dbReference type="Proteomes" id="UP000254869"/>
    </source>
</evidence>
<dbReference type="STRING" id="1210086.GCA_001613105_05965"/>
<sequence length="262" mass="29130">MSYDVLLSLRAADRGGGRREAILEELRPDCGRPIFLFVHGFNVNRRRALAQWAALAGYLGAKSQVQRGPFLWPSDLYRSRSLSRVTYPMIVPLARQCGRKLGDYLRRRPNQRCVLIGHSLGALVVLEAAYRFRSATILDGLGLAGAAVGVADLADSGPFDIPLAEREGVGYSPRDPVLQRVFGIGSRLTTPFISHGEAVGLHGAPHDRPWTHRQDFEIDHHDHWREAAVGRFTAAILGDLATRSPREAPPPPQRHIRQRTRD</sequence>
<dbReference type="RefSeq" id="WP_068004832.1">
    <property type="nucleotide sequence ID" value="NZ_QQBC01000010.1"/>
</dbReference>
<evidence type="ECO:0000313" key="2">
    <source>
        <dbReference type="EMBL" id="RDI63474.1"/>
    </source>
</evidence>
<accession>A0A370I2F9</accession>
<keyword evidence="2" id="KW-0378">Hydrolase</keyword>
<organism evidence="2 3">
    <name type="scientific">Nocardia pseudobrasiliensis</name>
    <dbReference type="NCBI Taxonomy" id="45979"/>
    <lineage>
        <taxon>Bacteria</taxon>
        <taxon>Bacillati</taxon>
        <taxon>Actinomycetota</taxon>
        <taxon>Actinomycetes</taxon>
        <taxon>Mycobacteriales</taxon>
        <taxon>Nocardiaceae</taxon>
        <taxon>Nocardia</taxon>
    </lineage>
</organism>
<dbReference type="EMBL" id="QQBC01000010">
    <property type="protein sequence ID" value="RDI63474.1"/>
    <property type="molecule type" value="Genomic_DNA"/>
</dbReference>
<dbReference type="Gene3D" id="3.40.50.1820">
    <property type="entry name" value="alpha/beta hydrolase"/>
    <property type="match status" value="1"/>
</dbReference>
<dbReference type="SUPFAM" id="SSF53474">
    <property type="entry name" value="alpha/beta-Hydrolases"/>
    <property type="match status" value="1"/>
</dbReference>
<dbReference type="GO" id="GO:0016787">
    <property type="term" value="F:hydrolase activity"/>
    <property type="evidence" value="ECO:0007669"/>
    <property type="project" value="UniProtKB-KW"/>
</dbReference>
<dbReference type="Proteomes" id="UP000254869">
    <property type="component" value="Unassembled WGS sequence"/>
</dbReference>
<feature type="region of interest" description="Disordered" evidence="1">
    <location>
        <begin position="241"/>
        <end position="262"/>
    </location>
</feature>
<evidence type="ECO:0000256" key="1">
    <source>
        <dbReference type="SAM" id="MobiDB-lite"/>
    </source>
</evidence>
<protein>
    <submittedName>
        <fullName evidence="2">Alpha/beta hydrolase family protein DUF900</fullName>
    </submittedName>
</protein>
<name>A0A370I2F9_9NOCA</name>
<proteinExistence type="predicted"/>
<dbReference type="Pfam" id="PF05990">
    <property type="entry name" value="DUF900"/>
    <property type="match status" value="1"/>
</dbReference>
<dbReference type="AlphaFoldDB" id="A0A370I2F9"/>
<gene>
    <name evidence="2" type="ORF">DFR76_110171</name>
</gene>